<reference evidence="7 8" key="1">
    <citation type="submission" date="2015-09" db="EMBL/GenBank/DDBJ databases">
        <authorList>
            <consortium name="Pathogen Informatics"/>
        </authorList>
    </citation>
    <scope>NUCLEOTIDE SEQUENCE [LARGE SCALE GENOMIC DNA]</scope>
    <source>
        <strain evidence="7 8">2789STDY5608872</strain>
    </source>
</reference>
<protein>
    <submittedName>
        <fullName evidence="7">Site-specific tyrosine recombinase XerC</fullName>
    </submittedName>
</protein>
<dbReference type="SUPFAM" id="SSF56349">
    <property type="entry name" value="DNA breaking-rejoining enzymes"/>
    <property type="match status" value="1"/>
</dbReference>
<dbReference type="InterPro" id="IPR010998">
    <property type="entry name" value="Integrase_recombinase_N"/>
</dbReference>
<dbReference type="Pfam" id="PF00589">
    <property type="entry name" value="Phage_integrase"/>
    <property type="match status" value="1"/>
</dbReference>
<keyword evidence="4" id="KW-0233">DNA recombination</keyword>
<proteinExistence type="inferred from homology"/>
<organism evidence="7 8">
    <name type="scientific">Parabacteroides distasonis</name>
    <dbReference type="NCBI Taxonomy" id="823"/>
    <lineage>
        <taxon>Bacteria</taxon>
        <taxon>Pseudomonadati</taxon>
        <taxon>Bacteroidota</taxon>
        <taxon>Bacteroidia</taxon>
        <taxon>Bacteroidales</taxon>
        <taxon>Tannerellaceae</taxon>
        <taxon>Parabacteroides</taxon>
    </lineage>
</organism>
<evidence type="ECO:0000256" key="3">
    <source>
        <dbReference type="ARBA" id="ARBA00023125"/>
    </source>
</evidence>
<dbReference type="Gene3D" id="1.10.443.10">
    <property type="entry name" value="Intergrase catalytic core"/>
    <property type="match status" value="1"/>
</dbReference>
<keyword evidence="3 5" id="KW-0238">DNA-binding</keyword>
<dbReference type="InterPro" id="IPR044068">
    <property type="entry name" value="CB"/>
</dbReference>
<dbReference type="AlphaFoldDB" id="A0A173W0I4"/>
<dbReference type="PANTHER" id="PTHR30349:SF64">
    <property type="entry name" value="PROPHAGE INTEGRASE INTD-RELATED"/>
    <property type="match status" value="1"/>
</dbReference>
<evidence type="ECO:0000256" key="5">
    <source>
        <dbReference type="PROSITE-ProRule" id="PRU01248"/>
    </source>
</evidence>
<feature type="domain" description="Core-binding (CB)" evidence="6">
    <location>
        <begin position="21"/>
        <end position="94"/>
    </location>
</feature>
<evidence type="ECO:0000256" key="4">
    <source>
        <dbReference type="ARBA" id="ARBA00023172"/>
    </source>
</evidence>
<dbReference type="GO" id="GO:0006310">
    <property type="term" value="P:DNA recombination"/>
    <property type="evidence" value="ECO:0007669"/>
    <property type="project" value="UniProtKB-KW"/>
</dbReference>
<dbReference type="PROSITE" id="PS51900">
    <property type="entry name" value="CB"/>
    <property type="match status" value="1"/>
</dbReference>
<accession>A0A173W0I4</accession>
<dbReference type="InterPro" id="IPR011010">
    <property type="entry name" value="DNA_brk_join_enz"/>
</dbReference>
<evidence type="ECO:0000313" key="8">
    <source>
        <dbReference type="Proteomes" id="UP000095591"/>
    </source>
</evidence>
<dbReference type="InterPro" id="IPR002104">
    <property type="entry name" value="Integrase_catalytic"/>
</dbReference>
<gene>
    <name evidence="7" type="ORF">ERS852429_04241</name>
</gene>
<dbReference type="PANTHER" id="PTHR30349">
    <property type="entry name" value="PHAGE INTEGRASE-RELATED"/>
    <property type="match status" value="1"/>
</dbReference>
<dbReference type="GO" id="GO:0015074">
    <property type="term" value="P:DNA integration"/>
    <property type="evidence" value="ECO:0007669"/>
    <property type="project" value="UniProtKB-KW"/>
</dbReference>
<comment type="similarity">
    <text evidence="1">Belongs to the 'phage' integrase family.</text>
</comment>
<evidence type="ECO:0000256" key="2">
    <source>
        <dbReference type="ARBA" id="ARBA00022908"/>
    </source>
</evidence>
<dbReference type="EMBL" id="CYXP01000014">
    <property type="protein sequence ID" value="CUN33052.1"/>
    <property type="molecule type" value="Genomic_DNA"/>
</dbReference>
<dbReference type="GO" id="GO:0003677">
    <property type="term" value="F:DNA binding"/>
    <property type="evidence" value="ECO:0007669"/>
    <property type="project" value="UniProtKB-UniRule"/>
</dbReference>
<dbReference type="Proteomes" id="UP000095591">
    <property type="component" value="Unassembled WGS sequence"/>
</dbReference>
<dbReference type="InterPro" id="IPR050090">
    <property type="entry name" value="Tyrosine_recombinase_XerCD"/>
</dbReference>
<evidence type="ECO:0000313" key="7">
    <source>
        <dbReference type="EMBL" id="CUN33052.1"/>
    </source>
</evidence>
<dbReference type="RefSeq" id="WP_057320018.1">
    <property type="nucleotide sequence ID" value="NZ_CP157380.1"/>
</dbReference>
<evidence type="ECO:0000256" key="1">
    <source>
        <dbReference type="ARBA" id="ARBA00008857"/>
    </source>
</evidence>
<evidence type="ECO:0000259" key="6">
    <source>
        <dbReference type="PROSITE" id="PS51900"/>
    </source>
</evidence>
<dbReference type="Gene3D" id="1.10.150.130">
    <property type="match status" value="1"/>
</dbReference>
<name>A0A173W0I4_PARDI</name>
<dbReference type="Pfam" id="PF13102">
    <property type="entry name" value="Phage_int_SAM_5"/>
    <property type="match status" value="1"/>
</dbReference>
<sequence length="319" mass="36714">MKRGRKKKLAISLMDYMGKRRDMKRQLKKEGTAELYEVAVRHFLRFVKNPGFCLADLNRALVIDFITYLQGKGLATNTVNTYISSLRALYNMACQEALIPASYYPFENLKLRRAMTARRAIPASLFQQIAQIKVADDPQVELSIDLSLFSFMACGMPFVDIAYLTRQNIRGNELVYHRHKTGRMIRLEITSSMLQLIRKYADRQRATGSPYLFPILPPGNPDHLRYKRSLARHNARLKRIGQTLRLPNPFTSYVVRHSWASEALRCDMPMALISQALGHSSEKTTRFYLEELDISRLAHANMKVIGSVNRILEKRMDGL</sequence>
<dbReference type="InterPro" id="IPR013762">
    <property type="entry name" value="Integrase-like_cat_sf"/>
</dbReference>
<dbReference type="InterPro" id="IPR025269">
    <property type="entry name" value="SAM-like_dom"/>
</dbReference>
<keyword evidence="2" id="KW-0229">DNA integration</keyword>